<reference evidence="1" key="2">
    <citation type="submission" date="2021-09" db="EMBL/GenBank/DDBJ databases">
        <authorList>
            <person name="Gilroy R."/>
        </authorList>
    </citation>
    <scope>NUCLEOTIDE SEQUENCE</scope>
    <source>
        <strain evidence="1">CHK171-7178</strain>
    </source>
</reference>
<dbReference type="EMBL" id="DYWT01000310">
    <property type="protein sequence ID" value="HJF34178.1"/>
    <property type="molecule type" value="Genomic_DNA"/>
</dbReference>
<proteinExistence type="predicted"/>
<dbReference type="InterPro" id="IPR010633">
    <property type="entry name" value="Phage_lambda_GpZ"/>
</dbReference>
<dbReference type="AlphaFoldDB" id="A0A921G3E3"/>
<comment type="caution">
    <text evidence="1">The sequence shown here is derived from an EMBL/GenBank/DDBJ whole genome shotgun (WGS) entry which is preliminary data.</text>
</comment>
<sequence>MRVSVELDERRLKEVQLRLGQFSKKAPNAISNALNRAMNNVNTNIKKEIRKEYHIKVGDINATLTKMRASKGSLSAAVKSKGHLIGLDKFKISPKTINPKRKSLVSIAVKKSGGKKVKGAFVADANGAKMFMRLNKDRLPIRRLFGPSVPQMLGNQEIRDYVEAEGKETFERRLDHEINRLLDAGRS</sequence>
<evidence type="ECO:0000313" key="1">
    <source>
        <dbReference type="EMBL" id="HJF34178.1"/>
    </source>
</evidence>
<name>A0A921G3E3_SPOPS</name>
<protein>
    <submittedName>
        <fullName evidence="1">Phage tail protein</fullName>
    </submittedName>
</protein>
<reference evidence="1" key="1">
    <citation type="journal article" date="2021" name="PeerJ">
        <title>Extensive microbial diversity within the chicken gut microbiome revealed by metagenomics and culture.</title>
        <authorList>
            <person name="Gilroy R."/>
            <person name="Ravi A."/>
            <person name="Getino M."/>
            <person name="Pursley I."/>
            <person name="Horton D.L."/>
            <person name="Alikhan N.F."/>
            <person name="Baker D."/>
            <person name="Gharbi K."/>
            <person name="Hall N."/>
            <person name="Watson M."/>
            <person name="Adriaenssens E.M."/>
            <person name="Foster-Nyarko E."/>
            <person name="Jarju S."/>
            <person name="Secka A."/>
            <person name="Antonio M."/>
            <person name="Oren A."/>
            <person name="Chaudhuri R.R."/>
            <person name="La Ragione R."/>
            <person name="Hildebrand F."/>
            <person name="Pallen M.J."/>
        </authorList>
    </citation>
    <scope>NUCLEOTIDE SEQUENCE</scope>
    <source>
        <strain evidence="1">CHK171-7178</strain>
    </source>
</reference>
<dbReference type="Pfam" id="PF06763">
    <property type="entry name" value="Minor_tail_Z"/>
    <property type="match status" value="1"/>
</dbReference>
<accession>A0A921G3E3</accession>
<gene>
    <name evidence="1" type="ORF">K8V56_20645</name>
</gene>
<evidence type="ECO:0000313" key="2">
    <source>
        <dbReference type="Proteomes" id="UP000698173"/>
    </source>
</evidence>
<dbReference type="Proteomes" id="UP000698173">
    <property type="component" value="Unassembled WGS sequence"/>
</dbReference>
<organism evidence="1 2">
    <name type="scientific">Sporosarcina psychrophila</name>
    <name type="common">Bacillus psychrophilus</name>
    <dbReference type="NCBI Taxonomy" id="1476"/>
    <lineage>
        <taxon>Bacteria</taxon>
        <taxon>Bacillati</taxon>
        <taxon>Bacillota</taxon>
        <taxon>Bacilli</taxon>
        <taxon>Bacillales</taxon>
        <taxon>Caryophanaceae</taxon>
        <taxon>Sporosarcina</taxon>
    </lineage>
</organism>